<organism evidence="8 9">
    <name type="scientific">Zootermopsis nevadensis</name>
    <name type="common">Dampwood termite</name>
    <dbReference type="NCBI Taxonomy" id="136037"/>
    <lineage>
        <taxon>Eukaryota</taxon>
        <taxon>Metazoa</taxon>
        <taxon>Ecdysozoa</taxon>
        <taxon>Arthropoda</taxon>
        <taxon>Hexapoda</taxon>
        <taxon>Insecta</taxon>
        <taxon>Pterygota</taxon>
        <taxon>Neoptera</taxon>
        <taxon>Polyneoptera</taxon>
        <taxon>Dictyoptera</taxon>
        <taxon>Blattodea</taxon>
        <taxon>Blattoidea</taxon>
        <taxon>Termitoidae</taxon>
        <taxon>Termopsidae</taxon>
        <taxon>Zootermopsis</taxon>
    </lineage>
</organism>
<feature type="domain" description="SAMD1-like winged helix (WH)" evidence="7">
    <location>
        <begin position="4"/>
        <end position="80"/>
    </location>
</feature>
<proteinExistence type="predicted"/>
<keyword evidence="8" id="KW-0808">Transferase</keyword>
<dbReference type="GO" id="GO:0006334">
    <property type="term" value="P:nucleosome assembly"/>
    <property type="evidence" value="ECO:0007669"/>
    <property type="project" value="InterPro"/>
</dbReference>
<reference evidence="8 9" key="1">
    <citation type="journal article" date="2014" name="Nat. Commun.">
        <title>Molecular traces of alternative social organization in a termite genome.</title>
        <authorList>
            <person name="Terrapon N."/>
            <person name="Li C."/>
            <person name="Robertson H.M."/>
            <person name="Ji L."/>
            <person name="Meng X."/>
            <person name="Booth W."/>
            <person name="Chen Z."/>
            <person name="Childers C.P."/>
            <person name="Glastad K.M."/>
            <person name="Gokhale K."/>
            <person name="Gowin J."/>
            <person name="Gronenberg W."/>
            <person name="Hermansen R.A."/>
            <person name="Hu H."/>
            <person name="Hunt B.G."/>
            <person name="Huylmans A.K."/>
            <person name="Khalil S.M."/>
            <person name="Mitchell R.D."/>
            <person name="Munoz-Torres M.C."/>
            <person name="Mustard J.A."/>
            <person name="Pan H."/>
            <person name="Reese J.T."/>
            <person name="Scharf M.E."/>
            <person name="Sun F."/>
            <person name="Vogel H."/>
            <person name="Xiao J."/>
            <person name="Yang W."/>
            <person name="Yang Z."/>
            <person name="Yang Z."/>
            <person name="Zhou J."/>
            <person name="Zhu J."/>
            <person name="Brent C.S."/>
            <person name="Elsik C.G."/>
            <person name="Goodisman M.A."/>
            <person name="Liberles D.A."/>
            <person name="Roe R.M."/>
            <person name="Vargo E.L."/>
            <person name="Vilcinskas A."/>
            <person name="Wang J."/>
            <person name="Bornberg-Bauer E."/>
            <person name="Korb J."/>
            <person name="Zhang G."/>
            <person name="Liebig J."/>
        </authorList>
    </citation>
    <scope>NUCLEOTIDE SEQUENCE [LARGE SCALE GENOMIC DNA]</scope>
    <source>
        <tissue evidence="8">Whole organism</tissue>
    </source>
</reference>
<evidence type="ECO:0000259" key="6">
    <source>
        <dbReference type="PROSITE" id="PS51504"/>
    </source>
</evidence>
<dbReference type="PROSITE" id="PS51504">
    <property type="entry name" value="H15"/>
    <property type="match status" value="1"/>
</dbReference>
<dbReference type="InterPro" id="IPR005818">
    <property type="entry name" value="Histone_H1/H5_H15"/>
</dbReference>
<dbReference type="EMBL" id="KK852475">
    <property type="protein sequence ID" value="KDR23080.1"/>
    <property type="molecule type" value="Genomic_DNA"/>
</dbReference>
<comment type="subcellular location">
    <subcellularLocation>
        <location evidence="1">Nucleus</location>
    </subcellularLocation>
</comment>
<dbReference type="Gene3D" id="1.10.10.10">
    <property type="entry name" value="Winged helix-like DNA-binding domain superfamily/Winged helix DNA-binding domain"/>
    <property type="match status" value="1"/>
</dbReference>
<dbReference type="SMART" id="SM00526">
    <property type="entry name" value="H15"/>
    <property type="match status" value="1"/>
</dbReference>
<dbReference type="GO" id="GO:0003677">
    <property type="term" value="F:DNA binding"/>
    <property type="evidence" value="ECO:0007669"/>
    <property type="project" value="InterPro"/>
</dbReference>
<feature type="region of interest" description="Disordered" evidence="5">
    <location>
        <begin position="168"/>
        <end position="198"/>
    </location>
</feature>
<dbReference type="GO" id="GO:0000786">
    <property type="term" value="C:nucleosome"/>
    <property type="evidence" value="ECO:0007669"/>
    <property type="project" value="InterPro"/>
</dbReference>
<evidence type="ECO:0000256" key="3">
    <source>
        <dbReference type="ARBA" id="ARBA00022853"/>
    </source>
</evidence>
<dbReference type="InterPro" id="IPR036388">
    <property type="entry name" value="WH-like_DNA-bd_sf"/>
</dbReference>
<evidence type="ECO:0000259" key="7">
    <source>
        <dbReference type="PROSITE" id="PS52014"/>
    </source>
</evidence>
<dbReference type="OMA" id="RGPCNDL"/>
<dbReference type="InterPro" id="IPR048589">
    <property type="entry name" value="SAMD1-like_WH"/>
</dbReference>
<feature type="domain" description="H15" evidence="6">
    <location>
        <begin position="89"/>
        <end position="162"/>
    </location>
</feature>
<evidence type="ECO:0000313" key="9">
    <source>
        <dbReference type="Proteomes" id="UP000027135"/>
    </source>
</evidence>
<dbReference type="Pfam" id="PF21524">
    <property type="entry name" value="SAMD1_WH"/>
    <property type="match status" value="1"/>
</dbReference>
<dbReference type="InterPro" id="IPR036390">
    <property type="entry name" value="WH_DNA-bd_sf"/>
</dbReference>
<evidence type="ECO:0000256" key="5">
    <source>
        <dbReference type="SAM" id="MobiDB-lite"/>
    </source>
</evidence>
<dbReference type="AlphaFoldDB" id="A0A067RR06"/>
<accession>A0A067RR06</accession>
<dbReference type="GO" id="GO:0005634">
    <property type="term" value="C:nucleus"/>
    <property type="evidence" value="ECO:0007669"/>
    <property type="project" value="UniProtKB-SubCell"/>
</dbReference>
<protein>
    <submittedName>
        <fullName evidence="8">Histone acetyltransferase MYST3</fullName>
    </submittedName>
</protein>
<evidence type="ECO:0000313" key="8">
    <source>
        <dbReference type="EMBL" id="KDR23080.1"/>
    </source>
</evidence>
<dbReference type="InParanoid" id="A0A067RR06"/>
<dbReference type="eggNOG" id="KOG2747">
    <property type="taxonomic scope" value="Eukaryota"/>
</dbReference>
<keyword evidence="3" id="KW-0156">Chromatin regulator</keyword>
<sequence>MRDQEPVSHATWTTWILEAIRKIRSQKQRPSVERICNAIRQHHSFNEDVIADNLEQAVKEGSVLKVFNKGQSSYKDPGGLQSRQLNVSKGTDLSKVIAKATRELGKRDGSTLKSIEKYIRQSHAVNLASGDVDFRSLLRISAKRAVARGLVCQEGRLFRSVARPTSASAISSVEKPPKRQSVSPSKHRRHSESHVQAADTPKVSRAACVCLSRLVSEMQVSNLPDICFFKIC</sequence>
<dbReference type="Proteomes" id="UP000027135">
    <property type="component" value="Unassembled WGS sequence"/>
</dbReference>
<evidence type="ECO:0000256" key="4">
    <source>
        <dbReference type="ARBA" id="ARBA00023242"/>
    </source>
</evidence>
<keyword evidence="4" id="KW-0539">Nucleus</keyword>
<gene>
    <name evidence="8" type="ORF">L798_10944</name>
</gene>
<keyword evidence="2" id="KW-0597">Phosphoprotein</keyword>
<dbReference type="PROSITE" id="PS52014">
    <property type="entry name" value="SAMD1_WH"/>
    <property type="match status" value="1"/>
</dbReference>
<dbReference type="GO" id="GO:0016740">
    <property type="term" value="F:transferase activity"/>
    <property type="evidence" value="ECO:0007669"/>
    <property type="project" value="UniProtKB-KW"/>
</dbReference>
<evidence type="ECO:0000256" key="1">
    <source>
        <dbReference type="ARBA" id="ARBA00004123"/>
    </source>
</evidence>
<keyword evidence="9" id="KW-1185">Reference proteome</keyword>
<dbReference type="SUPFAM" id="SSF46785">
    <property type="entry name" value="Winged helix' DNA-binding domain"/>
    <property type="match status" value="1"/>
</dbReference>
<dbReference type="STRING" id="136037.A0A067RR06"/>
<name>A0A067RR06_ZOONE</name>
<evidence type="ECO:0000256" key="2">
    <source>
        <dbReference type="ARBA" id="ARBA00022553"/>
    </source>
</evidence>